<dbReference type="PANTHER" id="PTHR43084:SF1">
    <property type="entry name" value="PERSULFIDE DIOXYGENASE ETHE1, MITOCHONDRIAL"/>
    <property type="match status" value="1"/>
</dbReference>
<proteinExistence type="predicted"/>
<name>A0ABW5UCN5_9SPHI</name>
<dbReference type="PANTHER" id="PTHR43084">
    <property type="entry name" value="PERSULFIDE DIOXYGENASE ETHE1"/>
    <property type="match status" value="1"/>
</dbReference>
<evidence type="ECO:0000259" key="2">
    <source>
        <dbReference type="PROSITE" id="PS50206"/>
    </source>
</evidence>
<gene>
    <name evidence="3" type="ORF">ACFSQ6_05630</name>
</gene>
<dbReference type="Gene3D" id="3.60.15.10">
    <property type="entry name" value="Ribonuclease Z/Hydroxyacylglutathione hydrolase-like"/>
    <property type="match status" value="1"/>
</dbReference>
<dbReference type="Proteomes" id="UP001597418">
    <property type="component" value="Unassembled WGS sequence"/>
</dbReference>
<evidence type="ECO:0000313" key="3">
    <source>
        <dbReference type="EMBL" id="MFD2742871.1"/>
    </source>
</evidence>
<dbReference type="InterPro" id="IPR001279">
    <property type="entry name" value="Metallo-B-lactamas"/>
</dbReference>
<dbReference type="SUPFAM" id="SSF56281">
    <property type="entry name" value="Metallo-hydrolase/oxidoreductase"/>
    <property type="match status" value="1"/>
</dbReference>
<feature type="domain" description="Rhodanese" evidence="2">
    <location>
        <begin position="375"/>
        <end position="456"/>
    </location>
</feature>
<feature type="domain" description="Rhodanese" evidence="2">
    <location>
        <begin position="274"/>
        <end position="300"/>
    </location>
</feature>
<dbReference type="CDD" id="cd07724">
    <property type="entry name" value="POD-like_MBL-fold"/>
    <property type="match status" value="1"/>
</dbReference>
<dbReference type="EMBL" id="JBHUMB010000006">
    <property type="protein sequence ID" value="MFD2742871.1"/>
    <property type="molecule type" value="Genomic_DNA"/>
</dbReference>
<dbReference type="RefSeq" id="WP_066754689.1">
    <property type="nucleotide sequence ID" value="NZ_JBHUMB010000006.1"/>
</dbReference>
<accession>A0ABW5UCN5</accession>
<dbReference type="InterPro" id="IPR044528">
    <property type="entry name" value="POD-like_MBL-fold"/>
</dbReference>
<dbReference type="InterPro" id="IPR051682">
    <property type="entry name" value="Mito_Persulfide_Diox"/>
</dbReference>
<dbReference type="Pfam" id="PF00753">
    <property type="entry name" value="Lactamase_B"/>
    <property type="match status" value="1"/>
</dbReference>
<dbReference type="CDD" id="cd00158">
    <property type="entry name" value="RHOD"/>
    <property type="match status" value="1"/>
</dbReference>
<dbReference type="PROSITE" id="PS50206">
    <property type="entry name" value="RHODANESE_3"/>
    <property type="match status" value="2"/>
</dbReference>
<keyword evidence="1" id="KW-0479">Metal-binding</keyword>
<reference evidence="4" key="1">
    <citation type="journal article" date="2019" name="Int. J. Syst. Evol. Microbiol.">
        <title>The Global Catalogue of Microorganisms (GCM) 10K type strain sequencing project: providing services to taxonomists for standard genome sequencing and annotation.</title>
        <authorList>
            <consortium name="The Broad Institute Genomics Platform"/>
            <consortium name="The Broad Institute Genome Sequencing Center for Infectious Disease"/>
            <person name="Wu L."/>
            <person name="Ma J."/>
        </authorList>
    </citation>
    <scope>NUCLEOTIDE SEQUENCE [LARGE SCALE GENOMIC DNA]</scope>
    <source>
        <strain evidence="4">KCTC 42247</strain>
    </source>
</reference>
<keyword evidence="4" id="KW-1185">Reference proteome</keyword>
<evidence type="ECO:0000313" key="4">
    <source>
        <dbReference type="Proteomes" id="UP001597418"/>
    </source>
</evidence>
<organism evidence="3 4">
    <name type="scientific">Sphingobacterium populi</name>
    <dbReference type="NCBI Taxonomy" id="1812824"/>
    <lineage>
        <taxon>Bacteria</taxon>
        <taxon>Pseudomonadati</taxon>
        <taxon>Bacteroidota</taxon>
        <taxon>Sphingobacteriia</taxon>
        <taxon>Sphingobacteriales</taxon>
        <taxon>Sphingobacteriaceae</taxon>
        <taxon>Sphingobacterium</taxon>
    </lineage>
</organism>
<dbReference type="SUPFAM" id="SSF52821">
    <property type="entry name" value="Rhodanese/Cell cycle control phosphatase"/>
    <property type="match status" value="2"/>
</dbReference>
<dbReference type="SMART" id="SM00450">
    <property type="entry name" value="RHOD"/>
    <property type="match status" value="1"/>
</dbReference>
<protein>
    <submittedName>
        <fullName evidence="3">Rhodanese-like domain-containing protein</fullName>
    </submittedName>
</protein>
<sequence length="459" mass="50883">MFFQQVYDKSLAQASYIIGCQVNGEAIVIDAKRDVDTYVEIAKQNNLRITKLVETHIHADFLSGTRELAAITGATMYLSDEGGADWQYQFPHHGLKHGDVITLGNLTFEILHTPGHTPESISLLLIDHPATTHPVMIFTGDFVFVGDVGRPDLLEVAAGIAGTKEWGAAQMYASLQRFVNLPDFVQVWPGHGAGSSCGKALGAVPNSTVGYEKLRNWALEESSEEDFVTRLLDGQPAAPTYFKEMKMRNKGERPLLLEVPAIPKLSLEEFETYQKQDAQIVDVRNKLEFAAAHVPKTLNIQLNNSFATWCGWMLNYEQPIVLIITEEQLEDALRKLMRIGMDHVAGFIEPSEVASLATAKTEVIDKAQLKQLIDAEPNLQLLDVRNADEYKKGHIDGAQHIFVGTMAKQLTQISKERPIALHCQSGDRAAIASSFLQAKGFTNLKVYFGGMNDWTKTAE</sequence>
<evidence type="ECO:0000256" key="1">
    <source>
        <dbReference type="ARBA" id="ARBA00022723"/>
    </source>
</evidence>
<dbReference type="Gene3D" id="3.40.250.10">
    <property type="entry name" value="Rhodanese-like domain"/>
    <property type="match status" value="2"/>
</dbReference>
<dbReference type="SMART" id="SM00849">
    <property type="entry name" value="Lactamase_B"/>
    <property type="match status" value="1"/>
</dbReference>
<dbReference type="InterPro" id="IPR036873">
    <property type="entry name" value="Rhodanese-like_dom_sf"/>
</dbReference>
<dbReference type="InterPro" id="IPR036866">
    <property type="entry name" value="RibonucZ/Hydroxyglut_hydro"/>
</dbReference>
<comment type="caution">
    <text evidence="3">The sequence shown here is derived from an EMBL/GenBank/DDBJ whole genome shotgun (WGS) entry which is preliminary data.</text>
</comment>
<dbReference type="Pfam" id="PF00581">
    <property type="entry name" value="Rhodanese"/>
    <property type="match status" value="2"/>
</dbReference>
<dbReference type="InterPro" id="IPR001763">
    <property type="entry name" value="Rhodanese-like_dom"/>
</dbReference>